<dbReference type="RefSeq" id="WP_336470996.1">
    <property type="nucleotide sequence ID" value="NZ_JBAWSX010000001.1"/>
</dbReference>
<dbReference type="CDD" id="cd00009">
    <property type="entry name" value="AAA"/>
    <property type="match status" value="2"/>
</dbReference>
<keyword evidence="3" id="KW-0067">ATP-binding</keyword>
<accession>A0ABU8FDZ9</accession>
<organism evidence="6 7">
    <name type="scientific">Bacillus bruguierae</name>
    <dbReference type="NCBI Taxonomy" id="3127667"/>
    <lineage>
        <taxon>Bacteria</taxon>
        <taxon>Bacillati</taxon>
        <taxon>Bacillota</taxon>
        <taxon>Bacilli</taxon>
        <taxon>Bacillales</taxon>
        <taxon>Bacillaceae</taxon>
        <taxon>Bacillus</taxon>
    </lineage>
</organism>
<keyword evidence="7" id="KW-1185">Reference proteome</keyword>
<dbReference type="PANTHER" id="PTHR43392:SF2">
    <property type="entry name" value="AAA-TYPE ATPASE FAMILY PROTEIN _ ANKYRIN REPEAT FAMILY PROTEIN"/>
    <property type="match status" value="1"/>
</dbReference>
<dbReference type="Gene3D" id="2.160.20.10">
    <property type="entry name" value="Single-stranded right-handed beta-helix, Pectin lyase-like"/>
    <property type="match status" value="4"/>
</dbReference>
<dbReference type="InterPro" id="IPR003593">
    <property type="entry name" value="AAA+_ATPase"/>
</dbReference>
<reference evidence="6 7" key="1">
    <citation type="submission" date="2024-01" db="EMBL/GenBank/DDBJ databases">
        <title>Seven novel Bacillus-like species.</title>
        <authorList>
            <person name="Liu G."/>
        </authorList>
    </citation>
    <scope>NUCLEOTIDE SEQUENCE [LARGE SCALE GENOMIC DNA]</scope>
    <source>
        <strain evidence="6 7">FJAT-51639</strain>
    </source>
</reference>
<dbReference type="PRINTS" id="PR00819">
    <property type="entry name" value="CBXCFQXSUPER"/>
</dbReference>
<dbReference type="Pfam" id="PF00004">
    <property type="entry name" value="AAA"/>
    <property type="match status" value="2"/>
</dbReference>
<dbReference type="InterPro" id="IPR039448">
    <property type="entry name" value="Beta_helix"/>
</dbReference>
<dbReference type="PANTHER" id="PTHR43392">
    <property type="entry name" value="AAA-TYPE ATPASE FAMILY PROTEIN / ANKYRIN REPEAT FAMILY PROTEIN"/>
    <property type="match status" value="1"/>
</dbReference>
<proteinExistence type="inferred from homology"/>
<comment type="caution">
    <text evidence="6">The sequence shown here is derived from an EMBL/GenBank/DDBJ whole genome shotgun (WGS) entry which is preliminary data.</text>
</comment>
<dbReference type="EMBL" id="JBAWSX010000001">
    <property type="protein sequence ID" value="MEI4799940.1"/>
    <property type="molecule type" value="Genomic_DNA"/>
</dbReference>
<dbReference type="Gene3D" id="3.40.50.300">
    <property type="entry name" value="P-loop containing nucleotide triphosphate hydrolases"/>
    <property type="match status" value="2"/>
</dbReference>
<gene>
    <name evidence="6" type="ORF">WAZ07_01135</name>
</gene>
<dbReference type="InterPro" id="IPR012334">
    <property type="entry name" value="Pectin_lyas_fold"/>
</dbReference>
<dbReference type="InterPro" id="IPR041627">
    <property type="entry name" value="AAA_lid_6"/>
</dbReference>
<evidence type="ECO:0000313" key="7">
    <source>
        <dbReference type="Proteomes" id="UP001372526"/>
    </source>
</evidence>
<comment type="similarity">
    <text evidence="1">Belongs to the CbxX/CfxQ family.</text>
</comment>
<dbReference type="Proteomes" id="UP001372526">
    <property type="component" value="Unassembled WGS sequence"/>
</dbReference>
<dbReference type="InterPro" id="IPR011050">
    <property type="entry name" value="Pectin_lyase_fold/virulence"/>
</dbReference>
<feature type="coiled-coil region" evidence="4">
    <location>
        <begin position="785"/>
        <end position="812"/>
    </location>
</feature>
<dbReference type="InterPro" id="IPR006626">
    <property type="entry name" value="PbH1"/>
</dbReference>
<dbReference type="Pfam" id="PF13229">
    <property type="entry name" value="Beta_helix"/>
    <property type="match status" value="3"/>
</dbReference>
<evidence type="ECO:0000313" key="6">
    <source>
        <dbReference type="EMBL" id="MEI4799940.1"/>
    </source>
</evidence>
<dbReference type="SMART" id="SM00710">
    <property type="entry name" value="PbH1"/>
    <property type="match status" value="13"/>
</dbReference>
<name>A0ABU8FDZ9_9BACI</name>
<dbReference type="SMART" id="SM00382">
    <property type="entry name" value="AAA"/>
    <property type="match status" value="2"/>
</dbReference>
<dbReference type="Pfam" id="PF17866">
    <property type="entry name" value="AAA_lid_6"/>
    <property type="match status" value="2"/>
</dbReference>
<dbReference type="InterPro" id="IPR050773">
    <property type="entry name" value="CbxX/CfxQ_RuBisCO_ESX"/>
</dbReference>
<feature type="domain" description="AAA+ ATPase" evidence="5">
    <location>
        <begin position="1141"/>
        <end position="1279"/>
    </location>
</feature>
<evidence type="ECO:0000256" key="3">
    <source>
        <dbReference type="ARBA" id="ARBA00022840"/>
    </source>
</evidence>
<evidence type="ECO:0000256" key="4">
    <source>
        <dbReference type="SAM" id="Coils"/>
    </source>
</evidence>
<evidence type="ECO:0000256" key="2">
    <source>
        <dbReference type="ARBA" id="ARBA00022741"/>
    </source>
</evidence>
<dbReference type="InterPro" id="IPR027417">
    <property type="entry name" value="P-loop_NTPase"/>
</dbReference>
<sequence>MNEVTVSKSFFSRYKTIADAVKGVSPGTTIVVKPGVYRENIHIDKDINIISEGDKSDTVIETFQTAFLIENGSKTFIKGIQIRQLGQDDTALIKCSSGTIQIQDCDIYPQNGSGVWVHQQGILYMQFCQITGGYTNAINFGEGSQGTIEDCEIHGMKGEKYPSLFISNSNPIIKNCRIYNSASDAVFMKNNGNPFIENCDLFDIQGVILYISNSAPTIKKCKIHDGQNHAIYIEKGSKPIIENCEIFKFKNTMIYIRESQPAMKGCKMFDGNTNAVTFKEQSAGLIEECEIFNLLGEEYPAIWIETSQPTWKKCKISYTANNAYYISEGSKAVIENCEIYKTEGHAFQIVRSEPSIRFCKMYDGESSAFYIQEESRPFIEECEAFNFKKQIVAVVTGRPMFRRCKFHDGEANGISFYQNGGGLFEECEIYQFSNEKYSTIYVNQGIPEFKKCKIYKGTRDAIYLENNSGCIMEECEVCQFQNESYAMIQGVQSNLKLINCKLYEGNNNAFNFIENSQLTIEGCEIFNFFSDNYSMIGIEESYLTLTKSELYKGQYTAVNINKNSVVSIEDCNISDFNEDCVEIYEESEVLLQRNKMYNSLRGVGVVSGSNSKIIECDIYDCRETAVWLNQGQAVIEKIQIENCGGNALNIKNNSNVVFINGSISQFEYPMIYSEESQFDVKKSSFNHCKNPIFLVGKESEFWIEQCEMSQVDESSAIEINSHVKGTVQKCNIYDAFMGVKIASESQIILKDIKCFDIEKTAYQITDDRSATLENCKTYVEVTRQKVQSTEESKEEKQDVEEVQEQQEIIESNDIMTELERFVGMNSIKEQIKHLINLVEITRYRKEAGLDSGGDIKPKHTVFYGNPGTGKTTIARLLGKVYKSLGLLEKGHVVEVKREDLVGAYIGHSEEKTKQRIDEAMGGVLFIDEAYSLSIEDGARDFGRQVIEVLLAALENHRGEFLCIVAGYEKEMDRFIASNPGLKSRFVSYMKFEDYTPDELMEIGNRLLDDKKYRLTEEAENYVYEQFVWLYRKRDEHFGNARMVREQVDKWITLQANRISTLPRSEWKNKEVLTTIRLEDVEKAFQQRGARKVAVPINEKLLQEQMDRLNSLIGLTKVKKEIERLIQLVSYYREEGKDIRELSMHISLIGNPGTGKTEVARIIAKVYEALGILERGDCVEVDRKELVDKYQGGTEEKTASVLQKAMGGTLFIDEAYTLTNKGSKDSGHIAVELLLKQMEDKRGEFIVLVAGYEDEMEEFLDSNKGLRRRFDRRLVFEDYTPEEMIQIANYYMTKKLYSMSTEARHMLVEYFTYLYENRDKTYGNAGLARKIIEQAMKNLDYRIATLPIEERMEERKYTISVEDIQALLQQQEQ</sequence>
<evidence type="ECO:0000256" key="1">
    <source>
        <dbReference type="ARBA" id="ARBA00010378"/>
    </source>
</evidence>
<protein>
    <submittedName>
        <fullName evidence="6">Right-handed parallel beta-helix repeat-containing protein</fullName>
    </submittedName>
</protein>
<dbReference type="InterPro" id="IPR003959">
    <property type="entry name" value="ATPase_AAA_core"/>
</dbReference>
<keyword evidence="2" id="KW-0547">Nucleotide-binding</keyword>
<keyword evidence="4" id="KW-0175">Coiled coil</keyword>
<feature type="domain" description="AAA+ ATPase" evidence="5">
    <location>
        <begin position="856"/>
        <end position="993"/>
    </location>
</feature>
<dbReference type="InterPro" id="IPR000641">
    <property type="entry name" value="CbxX/CfxQ"/>
</dbReference>
<dbReference type="SUPFAM" id="SSF51126">
    <property type="entry name" value="Pectin lyase-like"/>
    <property type="match status" value="4"/>
</dbReference>
<evidence type="ECO:0000259" key="5">
    <source>
        <dbReference type="SMART" id="SM00382"/>
    </source>
</evidence>
<dbReference type="SUPFAM" id="SSF52540">
    <property type="entry name" value="P-loop containing nucleoside triphosphate hydrolases"/>
    <property type="match status" value="2"/>
</dbReference>
<dbReference type="Gene3D" id="1.10.8.60">
    <property type="match status" value="2"/>
</dbReference>